<proteinExistence type="inferred from homology"/>
<dbReference type="Proteomes" id="UP000678393">
    <property type="component" value="Unassembled WGS sequence"/>
</dbReference>
<dbReference type="GO" id="GO:0005737">
    <property type="term" value="C:cytoplasm"/>
    <property type="evidence" value="ECO:0007669"/>
    <property type="project" value="TreeGrafter"/>
</dbReference>
<sequence>VRKETIKAFPHSKRVGGYLLGQTLGVGSFAKVKEGLHLVTGEKVAVKIIDKKRAKTDNYVRKNLRREGKLLQLIRHANVVSLLEVMETDNSYYLVTEMCRGGDLMEYISAKKRLPEAEVATFIRQIISAVDYLHRMGIIHRDLKIENLLLDENKNIKLIDFGLSNFIKVADSPEGTQAQEFCVTQCGSPAYAAPELLNHEKYGLQVDLWSIGVNMYAMLTGGLPFTVEPFNIKALYAKMKDRQMNPLPDSLSRDCRDLLLKFLTPDPAKRVTIAEALNHPWIMQDNKPLPRHPCPNRMRAADLDADILSHMSDNLNFRMAEVIKFVTSNIPSSACATYHLYHEKLRRFNADMRSRGLVPPVATSRLVKDSQIIFHLQV</sequence>
<dbReference type="PROSITE" id="PS00108">
    <property type="entry name" value="PROTEIN_KINASE_ST"/>
    <property type="match status" value="1"/>
</dbReference>
<evidence type="ECO:0000256" key="6">
    <source>
        <dbReference type="ARBA" id="ARBA00022840"/>
    </source>
</evidence>
<comment type="similarity">
    <text evidence="10">Belongs to the protein kinase superfamily.</text>
</comment>
<organism evidence="12 13">
    <name type="scientific">Candidula unifasciata</name>
    <dbReference type="NCBI Taxonomy" id="100452"/>
    <lineage>
        <taxon>Eukaryota</taxon>
        <taxon>Metazoa</taxon>
        <taxon>Spiralia</taxon>
        <taxon>Lophotrochozoa</taxon>
        <taxon>Mollusca</taxon>
        <taxon>Gastropoda</taxon>
        <taxon>Heterobranchia</taxon>
        <taxon>Euthyneura</taxon>
        <taxon>Panpulmonata</taxon>
        <taxon>Eupulmonata</taxon>
        <taxon>Stylommatophora</taxon>
        <taxon>Helicina</taxon>
        <taxon>Helicoidea</taxon>
        <taxon>Geomitridae</taxon>
        <taxon>Candidula</taxon>
    </lineage>
</organism>
<protein>
    <recommendedName>
        <fullName evidence="1">non-specific serine/threonine protein kinase</fullName>
        <ecNumber evidence="1">2.7.11.1</ecNumber>
    </recommendedName>
</protein>
<evidence type="ECO:0000256" key="9">
    <source>
        <dbReference type="PROSITE-ProRule" id="PRU10141"/>
    </source>
</evidence>
<dbReference type="GO" id="GO:0005524">
    <property type="term" value="F:ATP binding"/>
    <property type="evidence" value="ECO:0007669"/>
    <property type="project" value="UniProtKB-UniRule"/>
</dbReference>
<dbReference type="GO" id="GO:0004674">
    <property type="term" value="F:protein serine/threonine kinase activity"/>
    <property type="evidence" value="ECO:0007669"/>
    <property type="project" value="UniProtKB-KW"/>
</dbReference>
<dbReference type="SUPFAM" id="SSF56112">
    <property type="entry name" value="Protein kinase-like (PK-like)"/>
    <property type="match status" value="1"/>
</dbReference>
<dbReference type="InterPro" id="IPR000719">
    <property type="entry name" value="Prot_kinase_dom"/>
</dbReference>
<dbReference type="SMART" id="SM00220">
    <property type="entry name" value="S_TKc"/>
    <property type="match status" value="1"/>
</dbReference>
<evidence type="ECO:0000313" key="12">
    <source>
        <dbReference type="EMBL" id="CAG5120578.1"/>
    </source>
</evidence>
<name>A0A8S3YWH1_9EUPU</name>
<dbReference type="Gene3D" id="1.10.510.10">
    <property type="entry name" value="Transferase(Phosphotransferase) domain 1"/>
    <property type="match status" value="1"/>
</dbReference>
<gene>
    <name evidence="12" type="ORF">CUNI_LOCUS6136</name>
</gene>
<feature type="domain" description="Protein kinase" evidence="11">
    <location>
        <begin position="18"/>
        <end position="282"/>
    </location>
</feature>
<dbReference type="Pfam" id="PF00069">
    <property type="entry name" value="Pkinase"/>
    <property type="match status" value="1"/>
</dbReference>
<feature type="non-terminal residue" evidence="12">
    <location>
        <position position="1"/>
    </location>
</feature>
<comment type="catalytic activity">
    <reaction evidence="7">
        <text>L-threonyl-[protein] + ATP = O-phospho-L-threonyl-[protein] + ADP + H(+)</text>
        <dbReference type="Rhea" id="RHEA:46608"/>
        <dbReference type="Rhea" id="RHEA-COMP:11060"/>
        <dbReference type="Rhea" id="RHEA-COMP:11605"/>
        <dbReference type="ChEBI" id="CHEBI:15378"/>
        <dbReference type="ChEBI" id="CHEBI:30013"/>
        <dbReference type="ChEBI" id="CHEBI:30616"/>
        <dbReference type="ChEBI" id="CHEBI:61977"/>
        <dbReference type="ChEBI" id="CHEBI:456216"/>
        <dbReference type="EC" id="2.7.11.1"/>
    </reaction>
</comment>
<evidence type="ECO:0000256" key="10">
    <source>
        <dbReference type="RuleBase" id="RU000304"/>
    </source>
</evidence>
<dbReference type="AlphaFoldDB" id="A0A8S3YWH1"/>
<comment type="caution">
    <text evidence="12">The sequence shown here is derived from an EMBL/GenBank/DDBJ whole genome shotgun (WGS) entry which is preliminary data.</text>
</comment>
<dbReference type="InterPro" id="IPR017441">
    <property type="entry name" value="Protein_kinase_ATP_BS"/>
</dbReference>
<dbReference type="FunFam" id="1.10.510.10:FF:000391">
    <property type="entry name" value="Hormonally up-regulated neu tumor-associated kinase"/>
    <property type="match status" value="1"/>
</dbReference>
<dbReference type="PROSITE" id="PS00107">
    <property type="entry name" value="PROTEIN_KINASE_ATP"/>
    <property type="match status" value="1"/>
</dbReference>
<dbReference type="OrthoDB" id="193931at2759"/>
<keyword evidence="3" id="KW-0808">Transferase</keyword>
<evidence type="ECO:0000256" key="8">
    <source>
        <dbReference type="ARBA" id="ARBA00048679"/>
    </source>
</evidence>
<evidence type="ECO:0000256" key="4">
    <source>
        <dbReference type="ARBA" id="ARBA00022741"/>
    </source>
</evidence>
<dbReference type="PANTHER" id="PTHR24346:SF79">
    <property type="entry name" value="PROTEIN KINASE DOMAIN-CONTAINING PROTEIN"/>
    <property type="match status" value="1"/>
</dbReference>
<dbReference type="PROSITE" id="PS50011">
    <property type="entry name" value="PROTEIN_KINASE_DOM"/>
    <property type="match status" value="1"/>
</dbReference>
<keyword evidence="4 9" id="KW-0547">Nucleotide-binding</keyword>
<keyword evidence="6 9" id="KW-0067">ATP-binding</keyword>
<evidence type="ECO:0000259" key="11">
    <source>
        <dbReference type="PROSITE" id="PS50011"/>
    </source>
</evidence>
<comment type="catalytic activity">
    <reaction evidence="8">
        <text>L-seryl-[protein] + ATP = O-phospho-L-seryl-[protein] + ADP + H(+)</text>
        <dbReference type="Rhea" id="RHEA:17989"/>
        <dbReference type="Rhea" id="RHEA-COMP:9863"/>
        <dbReference type="Rhea" id="RHEA-COMP:11604"/>
        <dbReference type="ChEBI" id="CHEBI:15378"/>
        <dbReference type="ChEBI" id="CHEBI:29999"/>
        <dbReference type="ChEBI" id="CHEBI:30616"/>
        <dbReference type="ChEBI" id="CHEBI:83421"/>
        <dbReference type="ChEBI" id="CHEBI:456216"/>
        <dbReference type="EC" id="2.7.11.1"/>
    </reaction>
</comment>
<feature type="non-terminal residue" evidence="12">
    <location>
        <position position="378"/>
    </location>
</feature>
<dbReference type="InterPro" id="IPR008271">
    <property type="entry name" value="Ser/Thr_kinase_AS"/>
</dbReference>
<evidence type="ECO:0000256" key="1">
    <source>
        <dbReference type="ARBA" id="ARBA00012513"/>
    </source>
</evidence>
<dbReference type="FunFam" id="3.30.200.20:FF:000003">
    <property type="entry name" value="Non-specific serine/threonine protein kinase"/>
    <property type="match status" value="1"/>
</dbReference>
<keyword evidence="13" id="KW-1185">Reference proteome</keyword>
<reference evidence="12" key="1">
    <citation type="submission" date="2021-04" db="EMBL/GenBank/DDBJ databases">
        <authorList>
            <consortium name="Molecular Ecology Group"/>
        </authorList>
    </citation>
    <scope>NUCLEOTIDE SEQUENCE</scope>
</reference>
<dbReference type="PANTHER" id="PTHR24346">
    <property type="entry name" value="MAP/MICROTUBULE AFFINITY-REGULATING KINASE"/>
    <property type="match status" value="1"/>
</dbReference>
<accession>A0A8S3YWH1</accession>
<keyword evidence="5" id="KW-0418">Kinase</keyword>
<feature type="binding site" evidence="9">
    <location>
        <position position="47"/>
    </location>
    <ligand>
        <name>ATP</name>
        <dbReference type="ChEBI" id="CHEBI:30616"/>
    </ligand>
</feature>
<evidence type="ECO:0000256" key="2">
    <source>
        <dbReference type="ARBA" id="ARBA00022527"/>
    </source>
</evidence>
<dbReference type="EC" id="2.7.11.1" evidence="1"/>
<evidence type="ECO:0000256" key="5">
    <source>
        <dbReference type="ARBA" id="ARBA00022777"/>
    </source>
</evidence>
<keyword evidence="2 10" id="KW-0723">Serine/threonine-protein kinase</keyword>
<dbReference type="InterPro" id="IPR011009">
    <property type="entry name" value="Kinase-like_dom_sf"/>
</dbReference>
<evidence type="ECO:0000313" key="13">
    <source>
        <dbReference type="Proteomes" id="UP000678393"/>
    </source>
</evidence>
<evidence type="ECO:0000256" key="3">
    <source>
        <dbReference type="ARBA" id="ARBA00022679"/>
    </source>
</evidence>
<dbReference type="EMBL" id="CAJHNH020000926">
    <property type="protein sequence ID" value="CAG5120578.1"/>
    <property type="molecule type" value="Genomic_DNA"/>
</dbReference>
<dbReference type="GO" id="GO:0035556">
    <property type="term" value="P:intracellular signal transduction"/>
    <property type="evidence" value="ECO:0007669"/>
    <property type="project" value="TreeGrafter"/>
</dbReference>
<evidence type="ECO:0000256" key="7">
    <source>
        <dbReference type="ARBA" id="ARBA00047899"/>
    </source>
</evidence>